<reference evidence="2 3" key="1">
    <citation type="submission" date="2018-07" db="EMBL/GenBank/DDBJ databases">
        <title>Genomic Encyclopedia of Type Strains, Phase III (KMG-III): the genomes of soil and plant-associated and newly described type strains.</title>
        <authorList>
            <person name="Whitman W."/>
        </authorList>
    </citation>
    <scope>NUCLEOTIDE SEQUENCE [LARGE SCALE GENOMIC DNA]</scope>
    <source>
        <strain evidence="2 3">CECT 7731</strain>
    </source>
</reference>
<evidence type="ECO:0000313" key="2">
    <source>
        <dbReference type="EMBL" id="RCX07252.1"/>
    </source>
</evidence>
<dbReference type="Proteomes" id="UP000253506">
    <property type="component" value="Unassembled WGS sequence"/>
</dbReference>
<gene>
    <name evidence="2" type="ORF">DFP77_106132</name>
</gene>
<keyword evidence="1" id="KW-0812">Transmembrane</keyword>
<protein>
    <submittedName>
        <fullName evidence="2">Uncharacterized protein</fullName>
    </submittedName>
</protein>
<accession>A0A369AD13</accession>
<dbReference type="AlphaFoldDB" id="A0A369AD13"/>
<dbReference type="EMBL" id="QPJQ01000006">
    <property type="protein sequence ID" value="RCX07252.1"/>
    <property type="molecule type" value="Genomic_DNA"/>
</dbReference>
<evidence type="ECO:0000256" key="1">
    <source>
        <dbReference type="SAM" id="Phobius"/>
    </source>
</evidence>
<sequence>MTIFFMGFDITFSGYYHVIIVCFCGYLIVNVLLFFSFPYFFYMLYDDFLVVRNN</sequence>
<keyword evidence="1" id="KW-0472">Membrane</keyword>
<proteinExistence type="predicted"/>
<keyword evidence="1" id="KW-1133">Transmembrane helix</keyword>
<organism evidence="2 3">
    <name type="scientific">Marinomonas foliarum</name>
    <dbReference type="NCBI Taxonomy" id="491950"/>
    <lineage>
        <taxon>Bacteria</taxon>
        <taxon>Pseudomonadati</taxon>
        <taxon>Pseudomonadota</taxon>
        <taxon>Gammaproteobacteria</taxon>
        <taxon>Oceanospirillales</taxon>
        <taxon>Oceanospirillaceae</taxon>
        <taxon>Marinomonas</taxon>
    </lineage>
</organism>
<name>A0A369AD13_9GAMM</name>
<comment type="caution">
    <text evidence="2">The sequence shown here is derived from an EMBL/GenBank/DDBJ whole genome shotgun (WGS) entry which is preliminary data.</text>
</comment>
<feature type="transmembrane region" description="Helical" evidence="1">
    <location>
        <begin position="15"/>
        <end position="42"/>
    </location>
</feature>
<evidence type="ECO:0000313" key="3">
    <source>
        <dbReference type="Proteomes" id="UP000253506"/>
    </source>
</evidence>